<dbReference type="SUPFAM" id="SSF56349">
    <property type="entry name" value="DNA breaking-rejoining enzymes"/>
    <property type="match status" value="1"/>
</dbReference>
<reference evidence="4 5" key="1">
    <citation type="submission" date="2024-09" db="EMBL/GenBank/DDBJ databases">
        <title>Description of Labrys sedimenti sp. nov., isolated from a diclofenac-degrading enrichment culture, and genome-based reclassification of Labrys portucalensis as a later heterotypic synonym of Labrys neptuniae.</title>
        <authorList>
            <person name="Tancsics A."/>
            <person name="Csepanyi A."/>
        </authorList>
    </citation>
    <scope>NUCLEOTIDE SEQUENCE [LARGE SCALE GENOMIC DNA]</scope>
    <source>
        <strain evidence="4 5">LMG 23412</strain>
    </source>
</reference>
<evidence type="ECO:0000256" key="2">
    <source>
        <dbReference type="ARBA" id="ARBA00023172"/>
    </source>
</evidence>
<protein>
    <submittedName>
        <fullName evidence="4">Tyrosine-type recombinase/integrase</fullName>
    </submittedName>
</protein>
<dbReference type="InterPro" id="IPR050090">
    <property type="entry name" value="Tyrosine_recombinase_XerCD"/>
</dbReference>
<keyword evidence="1" id="KW-0229">DNA integration</keyword>
<dbReference type="RefSeq" id="WP_394308355.1">
    <property type="nucleotide sequence ID" value="NZ_JBHGPK010000001.1"/>
</dbReference>
<dbReference type="InterPro" id="IPR011010">
    <property type="entry name" value="DNA_brk_join_enz"/>
</dbReference>
<organism evidence="4 5">
    <name type="scientific">Labrys neptuniae</name>
    <dbReference type="NCBI Taxonomy" id="376174"/>
    <lineage>
        <taxon>Bacteria</taxon>
        <taxon>Pseudomonadati</taxon>
        <taxon>Pseudomonadota</taxon>
        <taxon>Alphaproteobacteria</taxon>
        <taxon>Hyphomicrobiales</taxon>
        <taxon>Xanthobacteraceae</taxon>
        <taxon>Labrys</taxon>
    </lineage>
</organism>
<name>A0ABV6Z8S7_9HYPH</name>
<feature type="domain" description="Tyr recombinase" evidence="3">
    <location>
        <begin position="179"/>
        <end position="363"/>
    </location>
</feature>
<accession>A0ABV6Z8S7</accession>
<comment type="caution">
    <text evidence="4">The sequence shown here is derived from an EMBL/GenBank/DDBJ whole genome shotgun (WGS) entry which is preliminary data.</text>
</comment>
<dbReference type="PROSITE" id="PS51898">
    <property type="entry name" value="TYR_RECOMBINASE"/>
    <property type="match status" value="1"/>
</dbReference>
<keyword evidence="2" id="KW-0233">DNA recombination</keyword>
<evidence type="ECO:0000313" key="4">
    <source>
        <dbReference type="EMBL" id="MFC2248507.1"/>
    </source>
</evidence>
<dbReference type="PANTHER" id="PTHR30349">
    <property type="entry name" value="PHAGE INTEGRASE-RELATED"/>
    <property type="match status" value="1"/>
</dbReference>
<dbReference type="InterPro" id="IPR002104">
    <property type="entry name" value="Integrase_catalytic"/>
</dbReference>
<dbReference type="CDD" id="cd00796">
    <property type="entry name" value="INT_Rci_Hp1_C"/>
    <property type="match status" value="1"/>
</dbReference>
<evidence type="ECO:0000313" key="5">
    <source>
        <dbReference type="Proteomes" id="UP001595190"/>
    </source>
</evidence>
<dbReference type="EMBL" id="JBHGPK010000001">
    <property type="protein sequence ID" value="MFC2248507.1"/>
    <property type="molecule type" value="Genomic_DNA"/>
</dbReference>
<dbReference type="Proteomes" id="UP001595190">
    <property type="component" value="Unassembled WGS sequence"/>
</dbReference>
<dbReference type="Gene3D" id="1.10.443.10">
    <property type="entry name" value="Intergrase catalytic core"/>
    <property type="match status" value="1"/>
</dbReference>
<gene>
    <name evidence="4" type="ORF">ACETRX_02660</name>
</gene>
<evidence type="ECO:0000256" key="1">
    <source>
        <dbReference type="ARBA" id="ARBA00022908"/>
    </source>
</evidence>
<proteinExistence type="predicted"/>
<dbReference type="Pfam" id="PF00589">
    <property type="entry name" value="Phage_integrase"/>
    <property type="match status" value="1"/>
</dbReference>
<dbReference type="PANTHER" id="PTHR30349:SF64">
    <property type="entry name" value="PROPHAGE INTEGRASE INTD-RELATED"/>
    <property type="match status" value="1"/>
</dbReference>
<dbReference type="InterPro" id="IPR013762">
    <property type="entry name" value="Integrase-like_cat_sf"/>
</dbReference>
<sequence length="382" mass="43313">MSVYKQQGRPYYMYDFQCGGRRFHGNTQTANKAEARAIEQREREAAKQQIAAEHAAASAFRGEAPLTLSLAIARYWDEAGRHHAGAATTWVDLQRALSHFGGAKRLDEITDSDVAAYVAKRRGERRKGKERAALVSPATVNRTTIDLLRKLMTRARKAWKIPLPDEPDWKVHRIKERGELVRELRPSDEDRLVASLADGYRDIWRFALASGLRLGECFLTWEQVDFEAGVINVIQKGGRPHTIPISRSIAAILSTCTGHHEVYVFTYTARRTIKWRKPASANRIKGQRYPVTYEGLKSEWQRTRDELGLDLRFHDMRHTRATRLLRSSGNLKAAQKLLGHADISTTAKFYAHVDMNDLRSLLDAEGKSAPTKKRLRGKAKTG</sequence>
<evidence type="ECO:0000259" key="3">
    <source>
        <dbReference type="PROSITE" id="PS51898"/>
    </source>
</evidence>